<feature type="region of interest" description="Disordered" evidence="1">
    <location>
        <begin position="31"/>
        <end position="50"/>
    </location>
</feature>
<name>A0A6L2PCZ4_COPFO</name>
<dbReference type="InParanoid" id="A0A6L2PCZ4"/>
<keyword evidence="3" id="KW-1185">Reference proteome</keyword>
<feature type="compositionally biased region" description="Acidic residues" evidence="1">
    <location>
        <begin position="36"/>
        <end position="45"/>
    </location>
</feature>
<dbReference type="EMBL" id="BLKM01000217">
    <property type="protein sequence ID" value="GFG30424.1"/>
    <property type="molecule type" value="Genomic_DNA"/>
</dbReference>
<organism evidence="2 3">
    <name type="scientific">Coptotermes formosanus</name>
    <name type="common">Formosan subterranean termite</name>
    <dbReference type="NCBI Taxonomy" id="36987"/>
    <lineage>
        <taxon>Eukaryota</taxon>
        <taxon>Metazoa</taxon>
        <taxon>Ecdysozoa</taxon>
        <taxon>Arthropoda</taxon>
        <taxon>Hexapoda</taxon>
        <taxon>Insecta</taxon>
        <taxon>Pterygota</taxon>
        <taxon>Neoptera</taxon>
        <taxon>Polyneoptera</taxon>
        <taxon>Dictyoptera</taxon>
        <taxon>Blattodea</taxon>
        <taxon>Blattoidea</taxon>
        <taxon>Termitoidae</taxon>
        <taxon>Rhinotermitidae</taxon>
        <taxon>Coptotermes</taxon>
    </lineage>
</organism>
<feature type="region of interest" description="Disordered" evidence="1">
    <location>
        <begin position="429"/>
        <end position="504"/>
    </location>
</feature>
<dbReference type="OrthoDB" id="8196482at2759"/>
<dbReference type="Proteomes" id="UP000502823">
    <property type="component" value="Unassembled WGS sequence"/>
</dbReference>
<feature type="region of interest" description="Disordered" evidence="1">
    <location>
        <begin position="1"/>
        <end position="23"/>
    </location>
</feature>
<feature type="region of interest" description="Disordered" evidence="1">
    <location>
        <begin position="555"/>
        <end position="581"/>
    </location>
</feature>
<proteinExistence type="predicted"/>
<comment type="caution">
    <text evidence="2">The sequence shown here is derived from an EMBL/GenBank/DDBJ whole genome shotgun (WGS) entry which is preliminary data.</text>
</comment>
<sequence>MAATASATGAMYPAGGGRGRPLSTIQLISADKTGDDGEEEAEDEIQTSFHENPVGRLRLGHNDSGFENGAFELGSPVAADYRKSTASYEETNTKIAEQRERNHERKITETLIVEMTKRQPLQPYDSNCQTSRVLQGPCTVQRNEDPSADVGGSADPGALRRLRGDAVRSSWLLDGNVRRRDDAAWRRRNTDPPGDAYTSSSFLYHRDYQEALSSLLWEPYDCRQPRNSPKHSTFHGGNAADDADVSVCAVVTAVEGHEWDKAARDTSSSSLGALILSNSSSKDESLATPVCCGNSACNGSEKRSGPVDGSSCDSNTIGNVTADPNQQAAAAEFSEDAVGDLHTRWAVTAPPGALPSPDLCELCWPACSQCEARMLVSAEGTEQAQSVSAGAGASSVSVVNCYRAVPVVVSAVPTISCLNVSHVSVEAGASAARGRTFTSTEAQTDDIGVAPSTPPNNNREQRRRERRERRHQRRGNNNPPQLEPHWQTLVGEQPPAAGGGERLPDILNSHLPPPYSTLPIGLPPPGHVVHPHLHPPPPPPPVPPPVPVPVPVTTAAPASPSPHHHHGGMRFPFQITPGGRR</sequence>
<reference evidence="3" key="1">
    <citation type="submission" date="2020-01" db="EMBL/GenBank/DDBJ databases">
        <title>Draft genome sequence of the Termite Coptotermes fromosanus.</title>
        <authorList>
            <person name="Itakura S."/>
            <person name="Yosikawa Y."/>
            <person name="Umezawa K."/>
        </authorList>
    </citation>
    <scope>NUCLEOTIDE SEQUENCE [LARGE SCALE GENOMIC DNA]</scope>
</reference>
<gene>
    <name evidence="2" type="ORF">Cfor_00011</name>
</gene>
<accession>A0A6L2PCZ4</accession>
<dbReference type="AlphaFoldDB" id="A0A6L2PCZ4"/>
<feature type="compositionally biased region" description="Basic residues" evidence="1">
    <location>
        <begin position="464"/>
        <end position="474"/>
    </location>
</feature>
<protein>
    <submittedName>
        <fullName evidence="2">Uncharacterized protein</fullName>
    </submittedName>
</protein>
<feature type="non-terminal residue" evidence="2">
    <location>
        <position position="581"/>
    </location>
</feature>
<evidence type="ECO:0000256" key="1">
    <source>
        <dbReference type="SAM" id="MobiDB-lite"/>
    </source>
</evidence>
<evidence type="ECO:0000313" key="3">
    <source>
        <dbReference type="Proteomes" id="UP000502823"/>
    </source>
</evidence>
<evidence type="ECO:0000313" key="2">
    <source>
        <dbReference type="EMBL" id="GFG30424.1"/>
    </source>
</evidence>